<dbReference type="AlphaFoldDB" id="A0A915L6R7"/>
<name>A0A915L6R7_ROMCU</name>
<evidence type="ECO:0000313" key="1">
    <source>
        <dbReference type="Proteomes" id="UP000887565"/>
    </source>
</evidence>
<sequence length="183" mass="21118">MLNKFTSGMYDHLNSLVQKSAECDVLGTKQIYYKFILSYLKMSNKETRGKCFSTVPKICHCSEYRVQGTGILCFCGHIKQIHEKFINESLSWTPDVCLICKSEHSGKCPMTKLGRCFRCESLDHQADKCTKSKKIRCYDSVLKQKMRRRFRKAVEDQGKKAHAWAAKVPVIVQKFTFDPSLNE</sequence>
<protein>
    <submittedName>
        <fullName evidence="2">Uncharacterized protein</fullName>
    </submittedName>
</protein>
<proteinExistence type="predicted"/>
<evidence type="ECO:0000313" key="2">
    <source>
        <dbReference type="WBParaSite" id="nRc.2.0.1.t46704-RA"/>
    </source>
</evidence>
<dbReference type="WBParaSite" id="nRc.2.0.1.t46704-RA">
    <property type="protein sequence ID" value="nRc.2.0.1.t46704-RA"/>
    <property type="gene ID" value="nRc.2.0.1.g46704"/>
</dbReference>
<organism evidence="1 2">
    <name type="scientific">Romanomermis culicivorax</name>
    <name type="common">Nematode worm</name>
    <dbReference type="NCBI Taxonomy" id="13658"/>
    <lineage>
        <taxon>Eukaryota</taxon>
        <taxon>Metazoa</taxon>
        <taxon>Ecdysozoa</taxon>
        <taxon>Nematoda</taxon>
        <taxon>Enoplea</taxon>
        <taxon>Dorylaimia</taxon>
        <taxon>Mermithida</taxon>
        <taxon>Mermithoidea</taxon>
        <taxon>Mermithidae</taxon>
        <taxon>Romanomermis</taxon>
    </lineage>
</organism>
<dbReference type="Proteomes" id="UP000887565">
    <property type="component" value="Unplaced"/>
</dbReference>
<accession>A0A915L6R7</accession>
<reference evidence="2" key="1">
    <citation type="submission" date="2022-11" db="UniProtKB">
        <authorList>
            <consortium name="WormBaseParasite"/>
        </authorList>
    </citation>
    <scope>IDENTIFICATION</scope>
</reference>
<keyword evidence="1" id="KW-1185">Reference proteome</keyword>